<organism evidence="4 5">
    <name type="scientific">Candidatus Fimenecus excrementigallinarum</name>
    <dbReference type="NCBI Taxonomy" id="2840816"/>
    <lineage>
        <taxon>Bacteria</taxon>
        <taxon>Bacillati</taxon>
        <taxon>Bacillota</taxon>
        <taxon>Clostridia</taxon>
        <taxon>Candidatus Fimenecus</taxon>
    </lineage>
</organism>
<reference evidence="4" key="1">
    <citation type="submission" date="2020-10" db="EMBL/GenBank/DDBJ databases">
        <authorList>
            <person name="Gilroy R."/>
        </authorList>
    </citation>
    <scope>NUCLEOTIDE SEQUENCE</scope>
    <source>
        <strain evidence="4">ChiGjej1B1-19959</strain>
    </source>
</reference>
<dbReference type="AlphaFoldDB" id="A0A9D1IE65"/>
<feature type="domain" description="Putative radical SAM N-terminal" evidence="3">
    <location>
        <begin position="66"/>
        <end position="213"/>
    </location>
</feature>
<evidence type="ECO:0000313" key="5">
    <source>
        <dbReference type="Proteomes" id="UP000824071"/>
    </source>
</evidence>
<dbReference type="InterPro" id="IPR041489">
    <property type="entry name" value="PDZ_6"/>
</dbReference>
<dbReference type="InterPro" id="IPR013785">
    <property type="entry name" value="Aldolase_TIM"/>
</dbReference>
<dbReference type="Pfam" id="PF19238">
    <property type="entry name" value="Radical_SAM_2"/>
    <property type="match status" value="1"/>
</dbReference>
<dbReference type="Gene3D" id="2.30.42.10">
    <property type="match status" value="1"/>
</dbReference>
<dbReference type="Proteomes" id="UP000824071">
    <property type="component" value="Unassembled WGS sequence"/>
</dbReference>
<evidence type="ECO:0000259" key="2">
    <source>
        <dbReference type="Pfam" id="PF17820"/>
    </source>
</evidence>
<comment type="caution">
    <text evidence="4">The sequence shown here is derived from an EMBL/GenBank/DDBJ whole genome shotgun (WGS) entry which is preliminary data.</text>
</comment>
<dbReference type="EMBL" id="DVMW01000026">
    <property type="protein sequence ID" value="HIU35657.1"/>
    <property type="molecule type" value="Genomic_DNA"/>
</dbReference>
<proteinExistence type="predicted"/>
<dbReference type="InterPro" id="IPR045375">
    <property type="entry name" value="Put_radical_SAM-like_N"/>
</dbReference>
<gene>
    <name evidence="4" type="ORF">IAC53_03510</name>
</gene>
<feature type="domain" description="PDZ" evidence="2">
    <location>
        <begin position="14"/>
        <end position="44"/>
    </location>
</feature>
<evidence type="ECO:0000259" key="3">
    <source>
        <dbReference type="Pfam" id="PF19238"/>
    </source>
</evidence>
<reference evidence="4" key="2">
    <citation type="journal article" date="2021" name="PeerJ">
        <title>Extensive microbial diversity within the chicken gut microbiome revealed by metagenomics and culture.</title>
        <authorList>
            <person name="Gilroy R."/>
            <person name="Ravi A."/>
            <person name="Getino M."/>
            <person name="Pursley I."/>
            <person name="Horton D.L."/>
            <person name="Alikhan N.F."/>
            <person name="Baker D."/>
            <person name="Gharbi K."/>
            <person name="Hall N."/>
            <person name="Watson M."/>
            <person name="Adriaenssens E.M."/>
            <person name="Foster-Nyarko E."/>
            <person name="Jarju S."/>
            <person name="Secka A."/>
            <person name="Antonio M."/>
            <person name="Oren A."/>
            <person name="Chaudhuri R.R."/>
            <person name="La Ragione R."/>
            <person name="Hildebrand F."/>
            <person name="Pallen M.J."/>
        </authorList>
    </citation>
    <scope>NUCLEOTIDE SEQUENCE</scope>
    <source>
        <strain evidence="4">ChiGjej1B1-19959</strain>
    </source>
</reference>
<accession>A0A9D1IE65</accession>
<dbReference type="Pfam" id="PF17820">
    <property type="entry name" value="PDZ_6"/>
    <property type="match status" value="1"/>
</dbReference>
<evidence type="ECO:0000259" key="1">
    <source>
        <dbReference type="Pfam" id="PF04459"/>
    </source>
</evidence>
<dbReference type="Pfam" id="PF04459">
    <property type="entry name" value="DUF512"/>
    <property type="match status" value="1"/>
</dbReference>
<dbReference type="SUPFAM" id="SSF102114">
    <property type="entry name" value="Radical SAM enzymes"/>
    <property type="match status" value="1"/>
</dbReference>
<evidence type="ECO:0000313" key="4">
    <source>
        <dbReference type="EMBL" id="HIU35657.1"/>
    </source>
</evidence>
<protein>
    <submittedName>
        <fullName evidence="4">DUF512 domain-containing protein</fullName>
    </submittedName>
</protein>
<dbReference type="InterPro" id="IPR036034">
    <property type="entry name" value="PDZ_sf"/>
</dbReference>
<dbReference type="InterPro" id="IPR007549">
    <property type="entry name" value="DUF512"/>
</dbReference>
<name>A0A9D1IE65_9FIRM</name>
<dbReference type="SUPFAM" id="SSF50156">
    <property type="entry name" value="PDZ domain-like"/>
    <property type="match status" value="1"/>
</dbReference>
<feature type="domain" description="DUF512" evidence="1">
    <location>
        <begin position="216"/>
        <end position="421"/>
    </location>
</feature>
<sequence>MAVRINGVRRFSRCWLAGVRAGDRLLSIDGKTVEDVLDYDFYLSFAPVTLEFSCRGGKTRRVRVDSADTGLSFETYLMDKQQHCKNKCIFCFIDQLPKGMRDSLYFKDDDSRLSFLFGNYITLTNLSEHEIARIIEMHISPINISVHTMDPALRVRMMGNPRAGEALQVLDRFAKAGIAMNAQLVLCPGINDGEALDFSLRELAKLYPAMQSVAAVPVGLTRYREGLFPIEPYTAETAGETLDRIARFSEAFRKAHGVGFCYPSDEFFLKAGRALPDAAYYDGYPQLDNGVGLWTSLRDEFYEALRESAPVRGRRRVTLATGKAAFPLMRELCAAASEKCGVEARVIPIENRFFGEHITVAGLLTGRDLLEQLEGEDLGDALLIPLVMTIDYTSRSTENNKFLDDITVKEAQARLGVPVLPTGNCGRELLANLLGG</sequence>
<dbReference type="Gene3D" id="3.20.20.70">
    <property type="entry name" value="Aldolase class I"/>
    <property type="match status" value="1"/>
</dbReference>
<dbReference type="InterPro" id="IPR058240">
    <property type="entry name" value="rSAM_sf"/>
</dbReference>